<evidence type="ECO:0000313" key="3">
    <source>
        <dbReference type="Proteomes" id="UP000265765"/>
    </source>
</evidence>
<keyword evidence="1" id="KW-1133">Transmembrane helix</keyword>
<keyword evidence="1" id="KW-0812">Transmembrane</keyword>
<dbReference type="AlphaFoldDB" id="A0AAI8L0J9"/>
<protein>
    <submittedName>
        <fullName evidence="2">Uncharacterized protein</fullName>
    </submittedName>
</protein>
<proteinExistence type="predicted"/>
<keyword evidence="1" id="KW-0472">Membrane</keyword>
<dbReference type="KEGG" id="sge:DWG14_03045"/>
<dbReference type="Proteomes" id="UP000265765">
    <property type="component" value="Chromosome"/>
</dbReference>
<dbReference type="EMBL" id="CP032427">
    <property type="protein sequence ID" value="AYC38813.1"/>
    <property type="molecule type" value="Genomic_DNA"/>
</dbReference>
<gene>
    <name evidence="2" type="ORF">DWG14_03045</name>
</gene>
<accession>A0AAI8L0J9</accession>
<sequence length="106" mass="10800">MISVLTVLGAVVVGALLVLGAVQVATGWAPRWVRDETPRPRLSGAATLAHGVGLAVFLFLGPLGSAVPRQPTIPLLGLAAGNIVGAGLRWLARRPPRVAVPPTTSA</sequence>
<reference evidence="2 3" key="1">
    <citation type="submission" date="2018-09" db="EMBL/GenBank/DDBJ databases">
        <title>Production of Trimethoprim by Streptomyces sp. 3E-1.</title>
        <authorList>
            <person name="Kang H.J."/>
            <person name="Kim S.B."/>
        </authorList>
    </citation>
    <scope>NUCLEOTIDE SEQUENCE [LARGE SCALE GENOMIC DNA]</scope>
    <source>
        <strain evidence="2 3">3E-1</strain>
    </source>
</reference>
<dbReference type="GeneID" id="91281975"/>
<evidence type="ECO:0000313" key="2">
    <source>
        <dbReference type="EMBL" id="AYC38813.1"/>
    </source>
</evidence>
<feature type="transmembrane region" description="Helical" evidence="1">
    <location>
        <begin position="73"/>
        <end position="92"/>
    </location>
</feature>
<evidence type="ECO:0000256" key="1">
    <source>
        <dbReference type="SAM" id="Phobius"/>
    </source>
</evidence>
<organism evidence="2 3">
    <name type="scientific">Streptomyces griseorubiginosus</name>
    <dbReference type="NCBI Taxonomy" id="67304"/>
    <lineage>
        <taxon>Bacteria</taxon>
        <taxon>Bacillati</taxon>
        <taxon>Actinomycetota</taxon>
        <taxon>Actinomycetes</taxon>
        <taxon>Kitasatosporales</taxon>
        <taxon>Streptomycetaceae</taxon>
        <taxon>Streptomyces</taxon>
    </lineage>
</organism>
<name>A0AAI8L0J9_9ACTN</name>
<dbReference type="RefSeq" id="WP_162952030.1">
    <property type="nucleotide sequence ID" value="NZ_CP032427.1"/>
</dbReference>
<feature type="transmembrane region" description="Helical" evidence="1">
    <location>
        <begin position="43"/>
        <end position="61"/>
    </location>
</feature>